<comment type="caution">
    <text evidence="9">The sequence shown here is derived from an EMBL/GenBank/DDBJ whole genome shotgun (WGS) entry which is preliminary data.</text>
</comment>
<feature type="transmembrane region" description="Helical" evidence="7">
    <location>
        <begin position="339"/>
        <end position="361"/>
    </location>
</feature>
<evidence type="ECO:0000256" key="1">
    <source>
        <dbReference type="ARBA" id="ARBA00004651"/>
    </source>
</evidence>
<feature type="transmembrane region" description="Helical" evidence="7">
    <location>
        <begin position="54"/>
        <end position="72"/>
    </location>
</feature>
<keyword evidence="3 7" id="KW-0812">Transmembrane</keyword>
<feature type="transmembrane region" description="Helical" evidence="7">
    <location>
        <begin position="280"/>
        <end position="298"/>
    </location>
</feature>
<dbReference type="EMBL" id="JBHSBN010000023">
    <property type="protein sequence ID" value="MFC4109374.1"/>
    <property type="molecule type" value="Genomic_DNA"/>
</dbReference>
<feature type="transmembrane region" description="Helical" evidence="7">
    <location>
        <begin position="109"/>
        <end position="131"/>
    </location>
</feature>
<comment type="subcellular location">
    <subcellularLocation>
        <location evidence="1">Cell membrane</location>
        <topology evidence="1">Multi-pass membrane protein</topology>
    </subcellularLocation>
</comment>
<dbReference type="InterPro" id="IPR011701">
    <property type="entry name" value="MFS"/>
</dbReference>
<keyword evidence="5" id="KW-0534">Nitrate assimilation</keyword>
<feature type="transmembrane region" description="Helical" evidence="7">
    <location>
        <begin position="208"/>
        <end position="235"/>
    </location>
</feature>
<dbReference type="Gene3D" id="1.20.1250.20">
    <property type="entry name" value="MFS general substrate transporter like domains"/>
    <property type="match status" value="2"/>
</dbReference>
<evidence type="ECO:0000256" key="2">
    <source>
        <dbReference type="ARBA" id="ARBA00008432"/>
    </source>
</evidence>
<accession>A0ABV8KTJ0</accession>
<comment type="similarity">
    <text evidence="2">Belongs to the major facilitator superfamily. Nitrate/nitrite porter (TC 2.A.1.8) family.</text>
</comment>
<keyword evidence="4 7" id="KW-1133">Transmembrane helix</keyword>
<proteinExistence type="inferred from homology"/>
<feature type="transmembrane region" description="Helical" evidence="7">
    <location>
        <begin position="304"/>
        <end position="327"/>
    </location>
</feature>
<dbReference type="PROSITE" id="PS50850">
    <property type="entry name" value="MFS"/>
    <property type="match status" value="1"/>
</dbReference>
<dbReference type="RefSeq" id="WP_377550655.1">
    <property type="nucleotide sequence ID" value="NZ_JBHSBN010000023.1"/>
</dbReference>
<sequence length="553" mass="57102">MINDPCGPTVPAPRAPRATVVLLLATVGLGLNLRAWILLGPQLHDRFGVPPGPTYALLMTLPLLVAALARLPVGVLTDRYGPRLTYPVVSLVAAGAAVGMGLAGRLPAVVAAGAVSGVAGTALVVGGSLVATTFRYGHRGRALGVFSCGTALAVLFSAVARAWDPEGRRAAVVLGAALVGFAGLAALTFRDHVVVHRAGSPVRRSLELIRLACTTSLSALYAVALGGLVAVSMYLPLYLFIRFRLSWYAALVITAAVVTLAAAARLVGGWLTDRRPAVRLLTTCYVVAASLCLVVAVAPRLWWLAVPVIAVIAVCDGLAGGVLLALIGKAARPDTVGALLGVTGSAAAFGALLPPLALIAVHRLSHSAATAWIISALTLLAVAHYVEAHGLRVGLGLAVRSDVESTETATSVVVVDEAALRADAPAVVARLAELATSDELVVVYGSDRPARPRRGAELLVAGLAERLPRHDIAVLRLTPRPGALTRVGTVVDELVEEGTVPIVVAPVPEAGGVAARLTDRIRADRVLVLAYTPADGAVLNTVWSRRVPVRNDH</sequence>
<feature type="transmembrane region" description="Helical" evidence="7">
    <location>
        <begin position="143"/>
        <end position="163"/>
    </location>
</feature>
<dbReference type="Proteomes" id="UP001595868">
    <property type="component" value="Unassembled WGS sequence"/>
</dbReference>
<feature type="domain" description="Major facilitator superfamily (MFS) profile" evidence="8">
    <location>
        <begin position="18"/>
        <end position="393"/>
    </location>
</feature>
<evidence type="ECO:0000313" key="10">
    <source>
        <dbReference type="Proteomes" id="UP001595868"/>
    </source>
</evidence>
<name>A0ABV8KTJ0_9ACTN</name>
<feature type="transmembrane region" description="Helical" evidence="7">
    <location>
        <begin position="367"/>
        <end position="386"/>
    </location>
</feature>
<evidence type="ECO:0000313" key="9">
    <source>
        <dbReference type="EMBL" id="MFC4109374.1"/>
    </source>
</evidence>
<organism evidence="9 10">
    <name type="scientific">Micromonospora zhanjiangensis</name>
    <dbReference type="NCBI Taxonomy" id="1522057"/>
    <lineage>
        <taxon>Bacteria</taxon>
        <taxon>Bacillati</taxon>
        <taxon>Actinomycetota</taxon>
        <taxon>Actinomycetes</taxon>
        <taxon>Micromonosporales</taxon>
        <taxon>Micromonosporaceae</taxon>
        <taxon>Micromonospora</taxon>
    </lineage>
</organism>
<evidence type="ECO:0000259" key="8">
    <source>
        <dbReference type="PROSITE" id="PS50850"/>
    </source>
</evidence>
<feature type="transmembrane region" description="Helical" evidence="7">
    <location>
        <begin position="169"/>
        <end position="187"/>
    </location>
</feature>
<dbReference type="SUPFAM" id="SSF103473">
    <property type="entry name" value="MFS general substrate transporter"/>
    <property type="match status" value="1"/>
</dbReference>
<keyword evidence="10" id="KW-1185">Reference proteome</keyword>
<dbReference type="InterPro" id="IPR044772">
    <property type="entry name" value="NO3_transporter"/>
</dbReference>
<evidence type="ECO:0000256" key="4">
    <source>
        <dbReference type="ARBA" id="ARBA00022989"/>
    </source>
</evidence>
<dbReference type="InterPro" id="IPR020846">
    <property type="entry name" value="MFS_dom"/>
</dbReference>
<feature type="transmembrane region" description="Helical" evidence="7">
    <location>
        <begin position="84"/>
        <end position="103"/>
    </location>
</feature>
<dbReference type="Pfam" id="PF07690">
    <property type="entry name" value="MFS_1"/>
    <property type="match status" value="1"/>
</dbReference>
<feature type="transmembrane region" description="Helical" evidence="7">
    <location>
        <begin position="20"/>
        <end position="39"/>
    </location>
</feature>
<evidence type="ECO:0000256" key="6">
    <source>
        <dbReference type="ARBA" id="ARBA00023136"/>
    </source>
</evidence>
<dbReference type="InterPro" id="IPR036259">
    <property type="entry name" value="MFS_trans_sf"/>
</dbReference>
<reference evidence="10" key="1">
    <citation type="journal article" date="2019" name="Int. J. Syst. Evol. Microbiol.">
        <title>The Global Catalogue of Microorganisms (GCM) 10K type strain sequencing project: providing services to taxonomists for standard genome sequencing and annotation.</title>
        <authorList>
            <consortium name="The Broad Institute Genomics Platform"/>
            <consortium name="The Broad Institute Genome Sequencing Center for Infectious Disease"/>
            <person name="Wu L."/>
            <person name="Ma J."/>
        </authorList>
    </citation>
    <scope>NUCLEOTIDE SEQUENCE [LARGE SCALE GENOMIC DNA]</scope>
    <source>
        <strain evidence="10">2902at01</strain>
    </source>
</reference>
<protein>
    <submittedName>
        <fullName evidence="9">MFS transporter</fullName>
    </submittedName>
</protein>
<keyword evidence="6 7" id="KW-0472">Membrane</keyword>
<evidence type="ECO:0000256" key="5">
    <source>
        <dbReference type="ARBA" id="ARBA00023063"/>
    </source>
</evidence>
<gene>
    <name evidence="9" type="ORF">ACFOX0_26020</name>
</gene>
<evidence type="ECO:0000256" key="3">
    <source>
        <dbReference type="ARBA" id="ARBA00022692"/>
    </source>
</evidence>
<evidence type="ECO:0000256" key="7">
    <source>
        <dbReference type="SAM" id="Phobius"/>
    </source>
</evidence>
<dbReference type="PANTHER" id="PTHR23515">
    <property type="entry name" value="HIGH-AFFINITY NITRATE TRANSPORTER 2.3"/>
    <property type="match status" value="1"/>
</dbReference>
<feature type="transmembrane region" description="Helical" evidence="7">
    <location>
        <begin position="247"/>
        <end position="268"/>
    </location>
</feature>